<dbReference type="Gene3D" id="3.40.1620.10">
    <property type="entry name" value="YefM-like domain"/>
    <property type="match status" value="1"/>
</dbReference>
<organism evidence="3 4">
    <name type="scientific">Litoribrevibacter albus</name>
    <dbReference type="NCBI Taxonomy" id="1473156"/>
    <lineage>
        <taxon>Bacteria</taxon>
        <taxon>Pseudomonadati</taxon>
        <taxon>Pseudomonadota</taxon>
        <taxon>Gammaproteobacteria</taxon>
        <taxon>Oceanospirillales</taxon>
        <taxon>Oceanospirillaceae</taxon>
        <taxon>Litoribrevibacter</taxon>
    </lineage>
</organism>
<dbReference type="Pfam" id="PF02604">
    <property type="entry name" value="PhdYeFM_antitox"/>
    <property type="match status" value="1"/>
</dbReference>
<dbReference type="PANTHER" id="PTHR33713:SF11">
    <property type="entry name" value="PREVENT-HOST-DEATH FAMILY PROTEIN"/>
    <property type="match status" value="1"/>
</dbReference>
<evidence type="ECO:0000313" key="3">
    <source>
        <dbReference type="EMBL" id="GLQ32610.1"/>
    </source>
</evidence>
<name>A0AA37SAZ7_9GAMM</name>
<reference evidence="3" key="2">
    <citation type="submission" date="2023-01" db="EMBL/GenBank/DDBJ databases">
        <title>Draft genome sequence of Litoribrevibacter albus strain NBRC 110071.</title>
        <authorList>
            <person name="Sun Q."/>
            <person name="Mori K."/>
        </authorList>
    </citation>
    <scope>NUCLEOTIDE SEQUENCE</scope>
    <source>
        <strain evidence="3">NBRC 110071</strain>
    </source>
</reference>
<comment type="similarity">
    <text evidence="1 2">Belongs to the phD/YefM antitoxin family.</text>
</comment>
<gene>
    <name evidence="3" type="ORF">GCM10007876_30890</name>
</gene>
<keyword evidence="4" id="KW-1185">Reference proteome</keyword>
<dbReference type="NCBIfam" id="TIGR01552">
    <property type="entry name" value="phd_fam"/>
    <property type="match status" value="1"/>
</dbReference>
<comment type="function">
    <text evidence="2">Antitoxin component of a type II toxin-antitoxin (TA) system.</text>
</comment>
<comment type="caution">
    <text evidence="3">The sequence shown here is derived from an EMBL/GenBank/DDBJ whole genome shotgun (WGS) entry which is preliminary data.</text>
</comment>
<dbReference type="InterPro" id="IPR051405">
    <property type="entry name" value="phD/YefM_antitoxin"/>
</dbReference>
<protein>
    <recommendedName>
        <fullName evidence="2">Antitoxin</fullName>
    </recommendedName>
</protein>
<sequence length="93" mass="10157">MGAFSMQTKFSEDVIPLSDLKVNPGKVVNHAKDTHRPVLLTSRGRGVAVVQGLDDYESAKEELEFVKAVAQGLMEIKEGDTSDIDEVKKQLGL</sequence>
<dbReference type="SUPFAM" id="SSF143120">
    <property type="entry name" value="YefM-like"/>
    <property type="match status" value="1"/>
</dbReference>
<proteinExistence type="inferred from homology"/>
<dbReference type="InterPro" id="IPR006442">
    <property type="entry name" value="Antitoxin_Phd/YefM"/>
</dbReference>
<reference evidence="3" key="1">
    <citation type="journal article" date="2014" name="Int. J. Syst. Evol. Microbiol.">
        <title>Complete genome sequence of Corynebacterium casei LMG S-19264T (=DSM 44701T), isolated from a smear-ripened cheese.</title>
        <authorList>
            <consortium name="US DOE Joint Genome Institute (JGI-PGF)"/>
            <person name="Walter F."/>
            <person name="Albersmeier A."/>
            <person name="Kalinowski J."/>
            <person name="Ruckert C."/>
        </authorList>
    </citation>
    <scope>NUCLEOTIDE SEQUENCE</scope>
    <source>
        <strain evidence="3">NBRC 110071</strain>
    </source>
</reference>
<evidence type="ECO:0000256" key="2">
    <source>
        <dbReference type="RuleBase" id="RU362080"/>
    </source>
</evidence>
<dbReference type="PANTHER" id="PTHR33713">
    <property type="entry name" value="ANTITOXIN YAFN-RELATED"/>
    <property type="match status" value="1"/>
</dbReference>
<dbReference type="EMBL" id="BSNM01000016">
    <property type="protein sequence ID" value="GLQ32610.1"/>
    <property type="molecule type" value="Genomic_DNA"/>
</dbReference>
<dbReference type="AlphaFoldDB" id="A0AA37SAZ7"/>
<evidence type="ECO:0000313" key="4">
    <source>
        <dbReference type="Proteomes" id="UP001161389"/>
    </source>
</evidence>
<evidence type="ECO:0000256" key="1">
    <source>
        <dbReference type="ARBA" id="ARBA00009981"/>
    </source>
</evidence>
<dbReference type="Proteomes" id="UP001161389">
    <property type="component" value="Unassembled WGS sequence"/>
</dbReference>
<accession>A0AA37SAZ7</accession>
<dbReference type="InterPro" id="IPR036165">
    <property type="entry name" value="YefM-like_sf"/>
</dbReference>